<accession>A0A853I109</accession>
<comment type="caution">
    <text evidence="8">The sequence shown here is derived from an EMBL/GenBank/DDBJ whole genome shotgun (WGS) entry which is preliminary data.</text>
</comment>
<evidence type="ECO:0000313" key="9">
    <source>
        <dbReference type="Proteomes" id="UP000569732"/>
    </source>
</evidence>
<evidence type="ECO:0000313" key="8">
    <source>
        <dbReference type="EMBL" id="NYZ64438.1"/>
    </source>
</evidence>
<dbReference type="EMBL" id="JACCKB010000001">
    <property type="protein sequence ID" value="NYZ64438.1"/>
    <property type="molecule type" value="Genomic_DNA"/>
</dbReference>
<protein>
    <submittedName>
        <fullName evidence="8">Insulinase family protein</fullName>
    </submittedName>
</protein>
<keyword evidence="9" id="KW-1185">Reference proteome</keyword>
<dbReference type="InterPro" id="IPR011765">
    <property type="entry name" value="Pept_M16_N"/>
</dbReference>
<evidence type="ECO:0000259" key="6">
    <source>
        <dbReference type="Pfam" id="PF00675"/>
    </source>
</evidence>
<dbReference type="Gene3D" id="3.30.830.10">
    <property type="entry name" value="Metalloenzyme, LuxS/M16 peptidase-like"/>
    <property type="match status" value="2"/>
</dbReference>
<dbReference type="InterPro" id="IPR007863">
    <property type="entry name" value="Peptidase_M16_C"/>
</dbReference>
<dbReference type="PANTHER" id="PTHR43690">
    <property type="entry name" value="NARDILYSIN"/>
    <property type="match status" value="1"/>
</dbReference>
<comment type="similarity">
    <text evidence="1">Belongs to the peptidase M16 family.</text>
</comment>
<dbReference type="SUPFAM" id="SSF63411">
    <property type="entry name" value="LuxS/MPP-like metallohydrolase"/>
    <property type="match status" value="2"/>
</dbReference>
<dbReference type="AlphaFoldDB" id="A0A853I109"/>
<name>A0A853I109_9GAMM</name>
<evidence type="ECO:0000256" key="3">
    <source>
        <dbReference type="ARBA" id="ARBA00022801"/>
    </source>
</evidence>
<dbReference type="Pfam" id="PF05193">
    <property type="entry name" value="Peptidase_M16_C"/>
    <property type="match status" value="1"/>
</dbReference>
<dbReference type="PANTHER" id="PTHR43690:SF17">
    <property type="entry name" value="PROTEIN YHJJ"/>
    <property type="match status" value="1"/>
</dbReference>
<reference evidence="8 9" key="1">
    <citation type="submission" date="2020-07" db="EMBL/GenBank/DDBJ databases">
        <title>Endozoicomonas sp. nov., isolated from sediment.</title>
        <authorList>
            <person name="Gu T."/>
        </authorList>
    </citation>
    <scope>NUCLEOTIDE SEQUENCE [LARGE SCALE GENOMIC DNA]</scope>
    <source>
        <strain evidence="8 9">SM1973</strain>
    </source>
</reference>
<gene>
    <name evidence="8" type="ORF">H0A36_00370</name>
</gene>
<evidence type="ECO:0000259" key="7">
    <source>
        <dbReference type="Pfam" id="PF05193"/>
    </source>
</evidence>
<sequence length="441" mass="49992">MTVVWLSLLATLSYAKPTITHEFKLENGLKLIVREDHRAPVVVSMVWYKVGGSYEPLGLTGVSHVLEHMMFKDTKKLKTGEFSRIMARIGAQDNAFTSKDATSYHQMLSAERLPVSFELEAERMQNLAIDDKEFTKEIKVVMEERRLRTTDKPTSLTYERFLATAHQTSPYKNPIVGWQRDLDAMTSEDIRYWYQQWYAPNNAIVVVVGDVKPIAVLDLARKYFGPIKPKQLPVIKPVYEHNTPGERRLTVSLPAQLPVLMMGFNVPVMKTTKIEWEPYALRLLSAILDGGYSARIQKNIVRGNEVAAFASVSYNAFTRSDSLFMFSGSPNRQKQKGISDLEAALWQEITTIQQTPPTTAELDRIVAQVISELVYQQDSIRAQANLIGGLTVIGLDWQLIDQDLDKLKAITPKKIQQVAKKYLVKDRLTVAELKPKGLHLK</sequence>
<evidence type="ECO:0000256" key="4">
    <source>
        <dbReference type="ARBA" id="ARBA00022833"/>
    </source>
</evidence>
<organism evidence="8 9">
    <name type="scientific">Spartinivicinus marinus</name>
    <dbReference type="NCBI Taxonomy" id="2994442"/>
    <lineage>
        <taxon>Bacteria</taxon>
        <taxon>Pseudomonadati</taxon>
        <taxon>Pseudomonadota</taxon>
        <taxon>Gammaproteobacteria</taxon>
        <taxon>Oceanospirillales</taxon>
        <taxon>Zooshikellaceae</taxon>
        <taxon>Spartinivicinus</taxon>
    </lineage>
</organism>
<keyword evidence="5" id="KW-0482">Metalloprotease</keyword>
<dbReference type="GO" id="GO:0008237">
    <property type="term" value="F:metallopeptidase activity"/>
    <property type="evidence" value="ECO:0007669"/>
    <property type="project" value="UniProtKB-KW"/>
</dbReference>
<evidence type="ECO:0000256" key="1">
    <source>
        <dbReference type="ARBA" id="ARBA00007261"/>
    </source>
</evidence>
<dbReference type="Proteomes" id="UP000569732">
    <property type="component" value="Unassembled WGS sequence"/>
</dbReference>
<proteinExistence type="inferred from homology"/>
<dbReference type="InterPro" id="IPR050626">
    <property type="entry name" value="Peptidase_M16"/>
</dbReference>
<feature type="domain" description="Peptidase M16 C-terminal" evidence="7">
    <location>
        <begin position="185"/>
        <end position="368"/>
    </location>
</feature>
<feature type="domain" description="Peptidase M16 N-terminal" evidence="6">
    <location>
        <begin position="33"/>
        <end position="176"/>
    </location>
</feature>
<evidence type="ECO:0000256" key="5">
    <source>
        <dbReference type="ARBA" id="ARBA00023049"/>
    </source>
</evidence>
<dbReference type="GO" id="GO:0006508">
    <property type="term" value="P:proteolysis"/>
    <property type="evidence" value="ECO:0007669"/>
    <property type="project" value="UniProtKB-KW"/>
</dbReference>
<dbReference type="GO" id="GO:0046872">
    <property type="term" value="F:metal ion binding"/>
    <property type="evidence" value="ECO:0007669"/>
    <property type="project" value="InterPro"/>
</dbReference>
<dbReference type="Pfam" id="PF00675">
    <property type="entry name" value="Peptidase_M16"/>
    <property type="match status" value="1"/>
</dbReference>
<keyword evidence="3" id="KW-0378">Hydrolase</keyword>
<keyword evidence="4" id="KW-0862">Zinc</keyword>
<keyword evidence="2" id="KW-0645">Protease</keyword>
<evidence type="ECO:0000256" key="2">
    <source>
        <dbReference type="ARBA" id="ARBA00022670"/>
    </source>
</evidence>
<dbReference type="InterPro" id="IPR011249">
    <property type="entry name" value="Metalloenz_LuxS/M16"/>
</dbReference>